<keyword evidence="4" id="KW-1185">Reference proteome</keyword>
<feature type="region of interest" description="Disordered" evidence="1">
    <location>
        <begin position="1"/>
        <end position="25"/>
    </location>
</feature>
<feature type="compositionally biased region" description="Basic and acidic residues" evidence="1">
    <location>
        <begin position="89"/>
        <end position="98"/>
    </location>
</feature>
<feature type="transmembrane region" description="Helical" evidence="2">
    <location>
        <begin position="591"/>
        <end position="615"/>
    </location>
</feature>
<feature type="compositionally biased region" description="Polar residues" evidence="1">
    <location>
        <begin position="180"/>
        <end position="189"/>
    </location>
</feature>
<feature type="transmembrane region" description="Helical" evidence="2">
    <location>
        <begin position="763"/>
        <end position="784"/>
    </location>
</feature>
<keyword evidence="2" id="KW-0812">Transmembrane</keyword>
<dbReference type="AlphaFoldDB" id="A0A9W8DRG2"/>
<evidence type="ECO:0000313" key="3">
    <source>
        <dbReference type="EMBL" id="KAJ1919757.1"/>
    </source>
</evidence>
<proteinExistence type="predicted"/>
<feature type="compositionally biased region" description="Low complexity" evidence="1">
    <location>
        <begin position="679"/>
        <end position="692"/>
    </location>
</feature>
<feature type="compositionally biased region" description="Low complexity" evidence="1">
    <location>
        <begin position="347"/>
        <end position="368"/>
    </location>
</feature>
<feature type="region of interest" description="Disordered" evidence="1">
    <location>
        <begin position="88"/>
        <end position="113"/>
    </location>
</feature>
<feature type="region of interest" description="Disordered" evidence="1">
    <location>
        <begin position="53"/>
        <end position="73"/>
    </location>
</feature>
<feature type="region of interest" description="Disordered" evidence="1">
    <location>
        <begin position="347"/>
        <end position="371"/>
    </location>
</feature>
<evidence type="ECO:0000256" key="2">
    <source>
        <dbReference type="SAM" id="Phobius"/>
    </source>
</evidence>
<protein>
    <submittedName>
        <fullName evidence="3">Uncharacterized protein</fullName>
    </submittedName>
</protein>
<accession>A0A9W8DRG2</accession>
<organism evidence="3 4">
    <name type="scientific">Mycoemilia scoparia</name>
    <dbReference type="NCBI Taxonomy" id="417184"/>
    <lineage>
        <taxon>Eukaryota</taxon>
        <taxon>Fungi</taxon>
        <taxon>Fungi incertae sedis</taxon>
        <taxon>Zoopagomycota</taxon>
        <taxon>Kickxellomycotina</taxon>
        <taxon>Kickxellomycetes</taxon>
        <taxon>Kickxellales</taxon>
        <taxon>Kickxellaceae</taxon>
        <taxon>Mycoemilia</taxon>
    </lineage>
</organism>
<feature type="transmembrane region" description="Helical" evidence="2">
    <location>
        <begin position="483"/>
        <end position="502"/>
    </location>
</feature>
<sequence length="800" mass="89376">MSIYPKRSMYQPRWGSPLARETSIDDRTIGRNTQINNNNNTGQTRVYQAAKRETASNAAAYRTTPTPPVDPKSYNQYQKAYQFAPHTNQEVEDHDRSNNDQQQAVHPSIRPSVAKRAAAAKAAFEQVRNVWPEDSVDLIEESEDDSAAKDQQNASRDVGTVSPVTPGPKATMANVKHPNSIGTESSAQNSHHRDTPAPISPKYSTIHTQYSTYNPGYGTYTYDGTMPPMAPTPSIFSSDQAYQHYLEAVSQCQHMYPQPSQHQQRIFGPRPPDQPHPEHVPNYNTPGQDGGHMHVGPGGPETMPDQADPYQHSMSMSLDENSSLVRDYMLDQPHSHNQHYPHQQYCPQHHQYQQHQQQQHQQHDAQTQHYKDENVPQQAVYNEAVVETTTHTNEESNTHQEHQSSTIKNDSTYEIIQRLPFAALKRLRGVNYQVMLLSIIIPMSAIVLAAVSWYLDDHFKSESKSRGAPNSTKLPKINASNHVFLAAIAALTIFIGLLRLMGMWFQNYRLKKYGTEKTFDASIYALSSANCIGGGGGGGDACSNTGTLESKNNNSQIECQSARTYSKPHGSAGCLKGLVSYGPFSTKSSRIITLVDILLLAFWILAVSLVLFGGAKIQIEKDGNSNNKDLSKRIFIPSDIQLPQPTEDISPFMVLRGRNIGIFIREEQKPSQPQDDQDNANNNNSSDSNNKSNEVDKNNKDDSDKDKDGEKIDETMPSFDDINQKSPLDLRNAACFISPAYPGEWQKTRQNWKDYPAICKLSMLSSVLGYIIACLFIALVAFAIGTNRKIIKFSCFGLRK</sequence>
<name>A0A9W8DRG2_9FUNG</name>
<feature type="region of interest" description="Disordered" evidence="1">
    <location>
        <begin position="141"/>
        <end position="203"/>
    </location>
</feature>
<dbReference type="EMBL" id="JANBPU010000022">
    <property type="protein sequence ID" value="KAJ1919757.1"/>
    <property type="molecule type" value="Genomic_DNA"/>
</dbReference>
<feature type="transmembrane region" description="Helical" evidence="2">
    <location>
        <begin position="434"/>
        <end position="455"/>
    </location>
</feature>
<feature type="region of interest" description="Disordered" evidence="1">
    <location>
        <begin position="261"/>
        <end position="313"/>
    </location>
</feature>
<gene>
    <name evidence="3" type="ORF">H4219_001786</name>
</gene>
<evidence type="ECO:0000313" key="4">
    <source>
        <dbReference type="Proteomes" id="UP001150538"/>
    </source>
</evidence>
<feature type="compositionally biased region" description="Basic and acidic residues" evidence="1">
    <location>
        <begin position="693"/>
        <end position="714"/>
    </location>
</feature>
<evidence type="ECO:0000256" key="1">
    <source>
        <dbReference type="SAM" id="MobiDB-lite"/>
    </source>
</evidence>
<keyword evidence="2" id="KW-0472">Membrane</keyword>
<dbReference type="Proteomes" id="UP001150538">
    <property type="component" value="Unassembled WGS sequence"/>
</dbReference>
<feature type="region of interest" description="Disordered" evidence="1">
    <location>
        <begin position="668"/>
        <end position="725"/>
    </location>
</feature>
<comment type="caution">
    <text evidence="3">The sequence shown here is derived from an EMBL/GenBank/DDBJ whole genome shotgun (WGS) entry which is preliminary data.</text>
</comment>
<keyword evidence="2" id="KW-1133">Transmembrane helix</keyword>
<reference evidence="3" key="1">
    <citation type="submission" date="2022-07" db="EMBL/GenBank/DDBJ databases">
        <title>Phylogenomic reconstructions and comparative analyses of Kickxellomycotina fungi.</title>
        <authorList>
            <person name="Reynolds N.K."/>
            <person name="Stajich J.E."/>
            <person name="Barry K."/>
            <person name="Grigoriev I.V."/>
            <person name="Crous P."/>
            <person name="Smith M.E."/>
        </authorList>
    </citation>
    <scope>NUCLEOTIDE SEQUENCE</scope>
    <source>
        <strain evidence="3">NBRC 100468</strain>
    </source>
</reference>